<dbReference type="InterPro" id="IPR046538">
    <property type="entry name" value="DUF6603"/>
</dbReference>
<evidence type="ECO:0000313" key="2">
    <source>
        <dbReference type="EMBL" id="TQN45537.1"/>
    </source>
</evidence>
<reference evidence="2 3" key="1">
    <citation type="submission" date="2019-06" db="EMBL/GenBank/DDBJ databases">
        <title>Sequencing the genomes of 1000 actinobacteria strains.</title>
        <authorList>
            <person name="Klenk H.-P."/>
        </authorList>
    </citation>
    <scope>NUCLEOTIDE SEQUENCE [LARGE SCALE GENOMIC DNA]</scope>
    <source>
        <strain evidence="2 3">DSM 21776</strain>
    </source>
</reference>
<comment type="caution">
    <text evidence="2">The sequence shown here is derived from an EMBL/GenBank/DDBJ whole genome shotgun (WGS) entry which is preliminary data.</text>
</comment>
<evidence type="ECO:0000259" key="1">
    <source>
        <dbReference type="Pfam" id="PF20248"/>
    </source>
</evidence>
<proteinExistence type="predicted"/>
<gene>
    <name evidence="2" type="ORF">FHX52_4777</name>
</gene>
<evidence type="ECO:0000313" key="3">
    <source>
        <dbReference type="Proteomes" id="UP000320085"/>
    </source>
</evidence>
<dbReference type="RefSeq" id="WP_141824735.1">
    <property type="nucleotide sequence ID" value="NZ_BAAAQC010000013.1"/>
</dbReference>
<protein>
    <recommendedName>
        <fullName evidence="1">DUF6603 domain-containing protein</fullName>
    </recommendedName>
</protein>
<dbReference type="AlphaFoldDB" id="A0A543PNB2"/>
<dbReference type="EMBL" id="VFQF01000003">
    <property type="protein sequence ID" value="TQN45537.1"/>
    <property type="molecule type" value="Genomic_DNA"/>
</dbReference>
<dbReference type="Pfam" id="PF20248">
    <property type="entry name" value="DUF6603"/>
    <property type="match status" value="1"/>
</dbReference>
<dbReference type="OrthoDB" id="535891at2"/>
<name>A0A543PNB2_9MICO</name>
<sequence>MSTADAPVVGLLRALASALGDLSPYVTSPAGLRILLSEVGHAVPDDADLSGGLTTFVPLAESLVALGGALADLDRAGAGAGADALFSVLRDVSEEVVALASSPPPTSLPSPWNQPEAWGELAASVLGHVVYERLEVRAPGVLSALVALGIATAQVVDETGVQVISPGRVVWDAIPALVSDPVGHLVQTYHWGTDPDAALMAAVARRLAEALNLSPTILLDDSAVGMFWNLDQRDADVAVPGISAKFPFSQGSGTASTAETLVITLLGIPDASRQGSIRGVGVVAEASGSVSAAIPLTDAVTLTLAGALDAGVAIAFRPGKVGLSTTAGGVLAGTVSASLLARPAQPWAFGDPHGTRIQTSRLAASVKAAASSVDVPELSVTLDGDFTAYLDLSRGDSFVTALLGGETHELPFTAGLVWSSRTGLRFVGGPSGGSGGAPGLSTTIALNLDLAGVLHLAGLTLGVGPAEHGGAIEALATGRLSLGPFTVTFKEIGLRTVVGAPADGTGNLGPLDVRFGLAGPEAIGLSISAAAVSGGGYLEANPETGTYVGVAELTLVGTVSVKAIGIITTRMPDGSDGFALLLLITAEGFTPVQLGMGFTLTGIGGLIALNRTVDADAVRGGLKDGILDSILFVKDPVKNADRVVASLDSVFPLARDRLVVGPLAEISWGTPAIVHLRLALLLDLPMPVRAIILAALSVTLPKPESPVVEIHVDAIGVLDLGKGQLALDASLHDSRILSFTLTGDLALRLDWGDQPGFLLSIGGFHPRFRPPPGLRPLNRLALQLTSSSNPMVRFEAYLAITSNTLQMGARATVRLSAGGFGIDGGGSFDTLIQWSPFHLEVDVAAWVRVTAGGTTILSLNLTLAVTGPAPWHLTGTAEFHILFLSVSVHVDLTLGSSPTATTAVETVDVPGLVWARVSRAQAWEAVLPATATPGAVIGGADADPTRVLAHPLATVSVRQNVAPLGLRISHVGAHLPAAGPATLGLTLTAPAGTVATPVTDLFARAQFADVAAEEKLSAPSFESFSSGVRLQPAAAASAGPSTACLAVVDTLELSSLDLPATPGAPAPALVSTPGGRPA</sequence>
<organism evidence="2 3">
    <name type="scientific">Humibacillus xanthopallidus</name>
    <dbReference type="NCBI Taxonomy" id="412689"/>
    <lineage>
        <taxon>Bacteria</taxon>
        <taxon>Bacillati</taxon>
        <taxon>Actinomycetota</taxon>
        <taxon>Actinomycetes</taxon>
        <taxon>Micrococcales</taxon>
        <taxon>Intrasporangiaceae</taxon>
        <taxon>Humibacillus</taxon>
    </lineage>
</organism>
<feature type="domain" description="DUF6603" evidence="1">
    <location>
        <begin position="452"/>
        <end position="1013"/>
    </location>
</feature>
<accession>A0A543PNB2</accession>
<dbReference type="Proteomes" id="UP000320085">
    <property type="component" value="Unassembled WGS sequence"/>
</dbReference>